<sequence>MWAIVSPRTRSGSASPASPRPESSALYRGDLSAAAEHFHEAAGTTPVDAPSGPSTAVSLAAQAGLGATAARRTARRALSGPGRRGDTWACLIARYALALVDCQQGRRRRALRRARRTLASLHHQWPVPHAAALEQLISDIETGREARIHLPAGAPGRTDVPLRPLTLRLPSP</sequence>
<name>A0A7G7BTX7_9ACTN</name>
<dbReference type="EMBL" id="CP045702">
    <property type="protein sequence ID" value="QNE78792.1"/>
    <property type="molecule type" value="Genomic_DNA"/>
</dbReference>
<dbReference type="AlphaFoldDB" id="A0A7G7BTX7"/>
<gene>
    <name evidence="2" type="ORF">F0344_33055</name>
</gene>
<evidence type="ECO:0000313" key="3">
    <source>
        <dbReference type="Proteomes" id="UP000515307"/>
    </source>
</evidence>
<evidence type="ECO:0000256" key="1">
    <source>
        <dbReference type="SAM" id="MobiDB-lite"/>
    </source>
</evidence>
<feature type="compositionally biased region" description="Low complexity" evidence="1">
    <location>
        <begin position="161"/>
        <end position="172"/>
    </location>
</feature>
<feature type="region of interest" description="Disordered" evidence="1">
    <location>
        <begin position="151"/>
        <end position="172"/>
    </location>
</feature>
<reference evidence="3" key="1">
    <citation type="submission" date="2019-10" db="EMBL/GenBank/DDBJ databases">
        <title>Antimicrobial potential of Antarctic Bacteria.</title>
        <authorList>
            <person name="Benaud N."/>
            <person name="Edwards R.J."/>
            <person name="Ferrari B.C."/>
        </authorList>
    </citation>
    <scope>NUCLEOTIDE SEQUENCE [LARGE SCALE GENOMIC DNA]</scope>
    <source>
        <strain evidence="3">NBSH44</strain>
    </source>
</reference>
<dbReference type="RefSeq" id="WP_185302251.1">
    <property type="nucleotide sequence ID" value="NZ_CP045702.1"/>
</dbReference>
<dbReference type="KEGG" id="sfiy:F0344_33055"/>
<accession>A0A7G7BTX7</accession>
<feature type="region of interest" description="Disordered" evidence="1">
    <location>
        <begin position="1"/>
        <end position="25"/>
    </location>
</feature>
<dbReference type="Proteomes" id="UP000515307">
    <property type="component" value="Chromosome"/>
</dbReference>
<evidence type="ECO:0000313" key="2">
    <source>
        <dbReference type="EMBL" id="QNE78792.1"/>
    </source>
</evidence>
<evidence type="ECO:0008006" key="4">
    <source>
        <dbReference type="Google" id="ProtNLM"/>
    </source>
</evidence>
<keyword evidence="3" id="KW-1185">Reference proteome</keyword>
<proteinExistence type="predicted"/>
<protein>
    <recommendedName>
        <fullName evidence="4">Tetratricopeptide repeat protein</fullName>
    </recommendedName>
</protein>
<organism evidence="2 3">
    <name type="scientific">Streptomyces finlayi</name>
    <dbReference type="NCBI Taxonomy" id="67296"/>
    <lineage>
        <taxon>Bacteria</taxon>
        <taxon>Bacillati</taxon>
        <taxon>Actinomycetota</taxon>
        <taxon>Actinomycetes</taxon>
        <taxon>Kitasatosporales</taxon>
        <taxon>Streptomycetaceae</taxon>
        <taxon>Streptomyces</taxon>
    </lineage>
</organism>